<dbReference type="OrthoDB" id="3292744at2"/>
<keyword evidence="3" id="KW-1185">Reference proteome</keyword>
<accession>A0A2N9JKG4</accession>
<dbReference type="InterPro" id="IPR034660">
    <property type="entry name" value="DinB/YfiT-like"/>
</dbReference>
<gene>
    <name evidence="2" type="ORF">MPLG2_3031</name>
</gene>
<reference evidence="2 3" key="1">
    <citation type="submission" date="2018-02" db="EMBL/GenBank/DDBJ databases">
        <authorList>
            <person name="Cohen D.B."/>
            <person name="Kent A.D."/>
        </authorList>
    </citation>
    <scope>NUCLEOTIDE SEQUENCE [LARGE SCALE GENOMIC DNA]</scope>
    <source>
        <strain evidence="2">1</strain>
    </source>
</reference>
<dbReference type="KEGG" id="mgg:MPLG2_3031"/>
<dbReference type="GO" id="GO:0046872">
    <property type="term" value="F:metal ion binding"/>
    <property type="evidence" value="ECO:0007669"/>
    <property type="project" value="InterPro"/>
</dbReference>
<sequence length="200" mass="21215">MNNADIMLDAAEAFVALVSELHHDDWDRPGLGVWDVRSLVGHTGRAVVTVLDYLPHTADVAELASAAHYLAVAYGVDPAVHEGVAARGVEAGHELGDEPAEVIETLISRLRVALADTKGDPVITTRFGTIALSDYLDTRLVELVVHTSDLATAVNREAHLPDAAVRRTLDVIADAAMLTGRGVAAVRQLSARDGSAFVLL</sequence>
<protein>
    <recommendedName>
        <fullName evidence="1">Mycothiol-dependent maleylpyruvate isomerase metal-binding domain-containing protein</fullName>
    </recommendedName>
</protein>
<name>A0A2N9JKG4_9ACTN</name>
<evidence type="ECO:0000259" key="1">
    <source>
        <dbReference type="Pfam" id="PF11716"/>
    </source>
</evidence>
<dbReference type="AlphaFoldDB" id="A0A2N9JKG4"/>
<organism evidence="2 3">
    <name type="scientific">Micropruina glycogenica</name>
    <dbReference type="NCBI Taxonomy" id="75385"/>
    <lineage>
        <taxon>Bacteria</taxon>
        <taxon>Bacillati</taxon>
        <taxon>Actinomycetota</taxon>
        <taxon>Actinomycetes</taxon>
        <taxon>Propionibacteriales</taxon>
        <taxon>Nocardioidaceae</taxon>
        <taxon>Micropruina</taxon>
    </lineage>
</organism>
<evidence type="ECO:0000313" key="2">
    <source>
        <dbReference type="EMBL" id="SPD88061.1"/>
    </source>
</evidence>
<evidence type="ECO:0000313" key="3">
    <source>
        <dbReference type="Proteomes" id="UP000238164"/>
    </source>
</evidence>
<dbReference type="Gene3D" id="1.20.120.450">
    <property type="entry name" value="dinb family like domain"/>
    <property type="match status" value="1"/>
</dbReference>
<dbReference type="RefSeq" id="WP_105186654.1">
    <property type="nucleotide sequence ID" value="NZ_BAAAGO010000006.1"/>
</dbReference>
<dbReference type="Proteomes" id="UP000238164">
    <property type="component" value="Chromosome 1"/>
</dbReference>
<dbReference type="Pfam" id="PF11716">
    <property type="entry name" value="MDMPI_N"/>
    <property type="match status" value="1"/>
</dbReference>
<dbReference type="EMBL" id="LT985188">
    <property type="protein sequence ID" value="SPD88061.1"/>
    <property type="molecule type" value="Genomic_DNA"/>
</dbReference>
<feature type="domain" description="Mycothiol-dependent maleylpyruvate isomerase metal-binding" evidence="1">
    <location>
        <begin position="9"/>
        <end position="151"/>
    </location>
</feature>
<dbReference type="SUPFAM" id="SSF109854">
    <property type="entry name" value="DinB/YfiT-like putative metalloenzymes"/>
    <property type="match status" value="1"/>
</dbReference>
<proteinExistence type="predicted"/>
<dbReference type="InterPro" id="IPR024344">
    <property type="entry name" value="MDMPI_metal-binding"/>
</dbReference>